<evidence type="ECO:0000313" key="2">
    <source>
        <dbReference type="EMBL" id="MDC0740924.1"/>
    </source>
</evidence>
<protein>
    <submittedName>
        <fullName evidence="2">Helix-turn-helix transcriptional regulator</fullName>
    </submittedName>
</protein>
<dbReference type="RefSeq" id="WP_271916132.1">
    <property type="nucleotide sequence ID" value="NZ_JAQNDO010000001.1"/>
</dbReference>
<feature type="domain" description="HTH cro/C1-type" evidence="1">
    <location>
        <begin position="5"/>
        <end position="59"/>
    </location>
</feature>
<dbReference type="SUPFAM" id="SSF47413">
    <property type="entry name" value="lambda repressor-like DNA-binding domains"/>
    <property type="match status" value="1"/>
</dbReference>
<proteinExistence type="predicted"/>
<dbReference type="SMART" id="SM00530">
    <property type="entry name" value="HTH_XRE"/>
    <property type="match status" value="1"/>
</dbReference>
<accession>A0ABT5EHU7</accession>
<dbReference type="Gene3D" id="1.10.260.40">
    <property type="entry name" value="lambda repressor-like DNA-binding domains"/>
    <property type="match status" value="1"/>
</dbReference>
<keyword evidence="3" id="KW-1185">Reference proteome</keyword>
<comment type="caution">
    <text evidence="2">The sequence shown here is derived from an EMBL/GenBank/DDBJ whole genome shotgun (WGS) entry which is preliminary data.</text>
</comment>
<dbReference type="InterPro" id="IPR001387">
    <property type="entry name" value="Cro/C1-type_HTH"/>
</dbReference>
<evidence type="ECO:0000313" key="3">
    <source>
        <dbReference type="Proteomes" id="UP001221411"/>
    </source>
</evidence>
<gene>
    <name evidence="2" type="ORF">POL67_06170</name>
</gene>
<name>A0ABT5EHU7_9BACT</name>
<sequence length="71" mass="7818">MLLALKMALMRRGVRQYDAARLLGITDTRMSRIICGRLAATDDEKKRLAQLLETPVEELFADATPAAGGSR</sequence>
<dbReference type="Proteomes" id="UP001221411">
    <property type="component" value="Unassembled WGS sequence"/>
</dbReference>
<organism evidence="2 3">
    <name type="scientific">Polyangium mundeleinium</name>
    <dbReference type="NCBI Taxonomy" id="2995306"/>
    <lineage>
        <taxon>Bacteria</taxon>
        <taxon>Pseudomonadati</taxon>
        <taxon>Myxococcota</taxon>
        <taxon>Polyangia</taxon>
        <taxon>Polyangiales</taxon>
        <taxon>Polyangiaceae</taxon>
        <taxon>Polyangium</taxon>
    </lineage>
</organism>
<dbReference type="PROSITE" id="PS50943">
    <property type="entry name" value="HTH_CROC1"/>
    <property type="match status" value="1"/>
</dbReference>
<dbReference type="InterPro" id="IPR010982">
    <property type="entry name" value="Lambda_DNA-bd_dom_sf"/>
</dbReference>
<dbReference type="CDD" id="cd00093">
    <property type="entry name" value="HTH_XRE"/>
    <property type="match status" value="1"/>
</dbReference>
<dbReference type="EMBL" id="JAQNDO010000001">
    <property type="protein sequence ID" value="MDC0740924.1"/>
    <property type="molecule type" value="Genomic_DNA"/>
</dbReference>
<reference evidence="2 3" key="1">
    <citation type="submission" date="2022-11" db="EMBL/GenBank/DDBJ databases">
        <title>Minimal conservation of predation-associated metabolite biosynthetic gene clusters underscores biosynthetic potential of Myxococcota including descriptions for ten novel species: Archangium lansinium sp. nov., Myxococcus landrumus sp. nov., Nannocystis bai.</title>
        <authorList>
            <person name="Ahearne A."/>
            <person name="Stevens C."/>
            <person name="Dowd S."/>
        </authorList>
    </citation>
    <scope>NUCLEOTIDE SEQUENCE [LARGE SCALE GENOMIC DNA]</scope>
    <source>
        <strain evidence="2 3">RJM3</strain>
    </source>
</reference>
<evidence type="ECO:0000259" key="1">
    <source>
        <dbReference type="PROSITE" id="PS50943"/>
    </source>
</evidence>